<evidence type="ECO:0000256" key="2">
    <source>
        <dbReference type="ARBA" id="ARBA00022679"/>
    </source>
</evidence>
<dbReference type="GO" id="GO:0016301">
    <property type="term" value="F:kinase activity"/>
    <property type="evidence" value="ECO:0007669"/>
    <property type="project" value="UniProtKB-KW"/>
</dbReference>
<evidence type="ECO:0000313" key="6">
    <source>
        <dbReference type="Proteomes" id="UP000182248"/>
    </source>
</evidence>
<keyword evidence="2" id="KW-0808">Transferase</keyword>
<dbReference type="Proteomes" id="UP000182248">
    <property type="component" value="Unassembled WGS sequence"/>
</dbReference>
<dbReference type="OrthoDB" id="9813569at2"/>
<organism evidence="5 6">
    <name type="scientific">Sinomicrobium oceani</name>
    <dbReference type="NCBI Taxonomy" id="1150368"/>
    <lineage>
        <taxon>Bacteria</taxon>
        <taxon>Pseudomonadati</taxon>
        <taxon>Bacteroidota</taxon>
        <taxon>Flavobacteriia</taxon>
        <taxon>Flavobacteriales</taxon>
        <taxon>Flavobacteriaceae</taxon>
        <taxon>Sinomicrobium</taxon>
    </lineage>
</organism>
<dbReference type="RefSeq" id="WP_072315991.1">
    <property type="nucleotide sequence ID" value="NZ_FPJE01000003.1"/>
</dbReference>
<dbReference type="SUPFAM" id="SSF53613">
    <property type="entry name" value="Ribokinase-like"/>
    <property type="match status" value="1"/>
</dbReference>
<name>A0A1K1MPX5_9FLAO</name>
<sequence length="334" mass="36494">MSKTITFGEVLMRLSPEGYKKISQSSTLEFYFGGTEMNVGASLANFGNEVKHVTCVSDDIVGQAATSTMKRYGIDTSAVIRHQAPLGLYFLEVGAVMRSSTIAYNRAHSAFAGIEPGMVNWEEVLEDADWFHWTGITPAISEGAWKTLEEGLKKAFEKGVHITADPTYRKDLWNYGQDARSILSGLLRYSTVFIGGVNEINEILGTSYTGDREGFIEAAKTLLKEYPNLAKVFDKVRNGGNASAQKISARAWNGKDYLETEALEVAHVVDRIGTGDAYAAGLIYGLQHYDDQKTIAFANAACALKHTIEGDVNLVSVAEVIDVVEGNISGRIKR</sequence>
<dbReference type="Gene3D" id="3.40.1190.20">
    <property type="match status" value="1"/>
</dbReference>
<keyword evidence="6" id="KW-1185">Reference proteome</keyword>
<dbReference type="Pfam" id="PF00294">
    <property type="entry name" value="PfkB"/>
    <property type="match status" value="1"/>
</dbReference>
<evidence type="ECO:0000256" key="1">
    <source>
        <dbReference type="ARBA" id="ARBA00010688"/>
    </source>
</evidence>
<keyword evidence="3 5" id="KW-0418">Kinase</keyword>
<proteinExistence type="inferred from homology"/>
<dbReference type="InterPro" id="IPR011611">
    <property type="entry name" value="PfkB_dom"/>
</dbReference>
<dbReference type="EMBL" id="FPJE01000003">
    <property type="protein sequence ID" value="SFW25139.1"/>
    <property type="molecule type" value="Genomic_DNA"/>
</dbReference>
<dbReference type="PANTHER" id="PTHR43320:SF2">
    <property type="entry name" value="2-DEHYDRO-3-DEOXYGLUCONOKINASE_2-DEHYDRO-3-DEOXYGALACTONOKINASE"/>
    <property type="match status" value="1"/>
</dbReference>
<protein>
    <submittedName>
        <fullName evidence="5">2-dehydro-3-deoxygluconokinase</fullName>
    </submittedName>
</protein>
<accession>A0A1K1MPX5</accession>
<dbReference type="CDD" id="cd01166">
    <property type="entry name" value="KdgK"/>
    <property type="match status" value="1"/>
</dbReference>
<evidence type="ECO:0000259" key="4">
    <source>
        <dbReference type="Pfam" id="PF00294"/>
    </source>
</evidence>
<dbReference type="InterPro" id="IPR052700">
    <property type="entry name" value="Carb_kinase_PfkB-like"/>
</dbReference>
<dbReference type="AlphaFoldDB" id="A0A1K1MPX5"/>
<dbReference type="STRING" id="1150368.SAMN02927921_00712"/>
<evidence type="ECO:0000313" key="5">
    <source>
        <dbReference type="EMBL" id="SFW25139.1"/>
    </source>
</evidence>
<comment type="similarity">
    <text evidence="1">Belongs to the carbohydrate kinase PfkB family.</text>
</comment>
<evidence type="ECO:0000256" key="3">
    <source>
        <dbReference type="ARBA" id="ARBA00022777"/>
    </source>
</evidence>
<reference evidence="5 6" key="1">
    <citation type="submission" date="2016-11" db="EMBL/GenBank/DDBJ databases">
        <authorList>
            <person name="Jaros S."/>
            <person name="Januszkiewicz K."/>
            <person name="Wedrychowicz H."/>
        </authorList>
    </citation>
    <scope>NUCLEOTIDE SEQUENCE [LARGE SCALE GENOMIC DNA]</scope>
    <source>
        <strain evidence="5 6">CGMCC 1.12145</strain>
    </source>
</reference>
<dbReference type="InterPro" id="IPR029056">
    <property type="entry name" value="Ribokinase-like"/>
</dbReference>
<gene>
    <name evidence="5" type="ORF">SAMN02927921_00712</name>
</gene>
<dbReference type="PANTHER" id="PTHR43320">
    <property type="entry name" value="SUGAR KINASE"/>
    <property type="match status" value="1"/>
</dbReference>
<feature type="domain" description="Carbohydrate kinase PfkB" evidence="4">
    <location>
        <begin position="2"/>
        <end position="307"/>
    </location>
</feature>